<reference evidence="2 3" key="1">
    <citation type="submission" date="2020-03" db="EMBL/GenBank/DDBJ databases">
        <title>Roseomonas selenitidurans sp. nov. isolated from soil.</title>
        <authorList>
            <person name="Liu H."/>
        </authorList>
    </citation>
    <scope>NUCLEOTIDE SEQUENCE [LARGE SCALE GENOMIC DNA]</scope>
    <source>
        <strain evidence="2 3">JCM 15073</strain>
    </source>
</reference>
<dbReference type="SUPFAM" id="SSF54637">
    <property type="entry name" value="Thioesterase/thiol ester dehydrase-isomerase"/>
    <property type="match status" value="1"/>
</dbReference>
<dbReference type="Proteomes" id="UP000765160">
    <property type="component" value="Unassembled WGS sequence"/>
</dbReference>
<dbReference type="Gene3D" id="3.10.129.10">
    <property type="entry name" value="Hotdog Thioesterase"/>
    <property type="match status" value="1"/>
</dbReference>
<dbReference type="CDD" id="cd03441">
    <property type="entry name" value="R_hydratase_like"/>
    <property type="match status" value="1"/>
</dbReference>
<comment type="caution">
    <text evidence="2">The sequence shown here is derived from an EMBL/GenBank/DDBJ whole genome shotgun (WGS) entry which is preliminary data.</text>
</comment>
<evidence type="ECO:0000259" key="1">
    <source>
        <dbReference type="Pfam" id="PF01575"/>
    </source>
</evidence>
<dbReference type="Pfam" id="PF01575">
    <property type="entry name" value="MaoC_dehydratas"/>
    <property type="match status" value="1"/>
</dbReference>
<evidence type="ECO:0000313" key="3">
    <source>
        <dbReference type="Proteomes" id="UP000765160"/>
    </source>
</evidence>
<sequence>MSFDPAQHRMIAEQRWYEDFRLGERFPLPSRTMTSAIFLAFQAASGDNHPIHYNREYCQARGLPDMLAHGYQVAIQTAAGAGIFPHLVEESLKAFLEQSSRFLHPVVLGDTLYPCLEVDELSPNRTTGVVGLRSTVHNQKGVQVLEGRHRYLLRRRVSAVCSPATP</sequence>
<feature type="domain" description="MaoC-like" evidence="1">
    <location>
        <begin position="29"/>
        <end position="127"/>
    </location>
</feature>
<dbReference type="InterPro" id="IPR002539">
    <property type="entry name" value="MaoC-like_dom"/>
</dbReference>
<dbReference type="PANTHER" id="PTHR43664">
    <property type="entry name" value="MONOAMINE OXIDASE-RELATED"/>
    <property type="match status" value="1"/>
</dbReference>
<keyword evidence="3" id="KW-1185">Reference proteome</keyword>
<dbReference type="InterPro" id="IPR052342">
    <property type="entry name" value="MCH/BMMD"/>
</dbReference>
<protein>
    <submittedName>
        <fullName evidence="2">MaoC family dehydratase</fullName>
    </submittedName>
</protein>
<gene>
    <name evidence="2" type="ORF">HB662_23610</name>
</gene>
<proteinExistence type="predicted"/>
<dbReference type="PANTHER" id="PTHR43664:SF1">
    <property type="entry name" value="BETA-METHYLMALYL-COA DEHYDRATASE"/>
    <property type="match status" value="1"/>
</dbReference>
<dbReference type="EMBL" id="JAAVTX010000007">
    <property type="protein sequence ID" value="NKE47783.1"/>
    <property type="molecule type" value="Genomic_DNA"/>
</dbReference>
<name>A0ABX1F633_9PROT</name>
<dbReference type="RefSeq" id="WP_168053513.1">
    <property type="nucleotide sequence ID" value="NZ_JAATJR010000007.1"/>
</dbReference>
<organism evidence="2 3">
    <name type="scientific">Falsiroseomonas frigidaquae</name>
    <dbReference type="NCBI Taxonomy" id="487318"/>
    <lineage>
        <taxon>Bacteria</taxon>
        <taxon>Pseudomonadati</taxon>
        <taxon>Pseudomonadota</taxon>
        <taxon>Alphaproteobacteria</taxon>
        <taxon>Acetobacterales</taxon>
        <taxon>Roseomonadaceae</taxon>
        <taxon>Falsiroseomonas</taxon>
    </lineage>
</organism>
<evidence type="ECO:0000313" key="2">
    <source>
        <dbReference type="EMBL" id="NKE47783.1"/>
    </source>
</evidence>
<dbReference type="InterPro" id="IPR029069">
    <property type="entry name" value="HotDog_dom_sf"/>
</dbReference>
<accession>A0ABX1F633</accession>